<dbReference type="GO" id="GO:0003677">
    <property type="term" value="F:DNA binding"/>
    <property type="evidence" value="ECO:0007669"/>
    <property type="project" value="UniProtKB-UniRule"/>
</dbReference>
<keyword evidence="5" id="KW-1185">Reference proteome</keyword>
<dbReference type="EMBL" id="QGDL01000005">
    <property type="protein sequence ID" value="PWJ29759.1"/>
    <property type="molecule type" value="Genomic_DNA"/>
</dbReference>
<gene>
    <name evidence="4" type="ORF">A8806_10559</name>
</gene>
<feature type="domain" description="HTH tetR-type" evidence="3">
    <location>
        <begin position="11"/>
        <end position="71"/>
    </location>
</feature>
<dbReference type="InterPro" id="IPR001647">
    <property type="entry name" value="HTH_TetR"/>
</dbReference>
<organism evidence="4 5">
    <name type="scientific">Faecalicatena orotica</name>
    <dbReference type="NCBI Taxonomy" id="1544"/>
    <lineage>
        <taxon>Bacteria</taxon>
        <taxon>Bacillati</taxon>
        <taxon>Bacillota</taxon>
        <taxon>Clostridia</taxon>
        <taxon>Lachnospirales</taxon>
        <taxon>Lachnospiraceae</taxon>
        <taxon>Faecalicatena</taxon>
    </lineage>
</organism>
<dbReference type="SUPFAM" id="SSF46689">
    <property type="entry name" value="Homeodomain-like"/>
    <property type="match status" value="1"/>
</dbReference>
<dbReference type="AlphaFoldDB" id="A0A2Y9BF61"/>
<dbReference type="PANTHER" id="PTHR43479:SF7">
    <property type="entry name" value="TETR-FAMILY TRANSCRIPTIONAL REGULATOR"/>
    <property type="match status" value="1"/>
</dbReference>
<dbReference type="PROSITE" id="PS50977">
    <property type="entry name" value="HTH_TETR_2"/>
    <property type="match status" value="1"/>
</dbReference>
<protein>
    <submittedName>
        <fullName evidence="4">TetR family transcriptional regulator</fullName>
    </submittedName>
</protein>
<reference evidence="4 5" key="1">
    <citation type="submission" date="2018-05" db="EMBL/GenBank/DDBJ databases">
        <title>The Hungate 1000. A catalogue of reference genomes from the rumen microbiome.</title>
        <authorList>
            <person name="Kelly W."/>
        </authorList>
    </citation>
    <scope>NUCLEOTIDE SEQUENCE [LARGE SCALE GENOMIC DNA]</scope>
    <source>
        <strain evidence="4 5">NLAE-zl-C242</strain>
    </source>
</reference>
<feature type="DNA-binding region" description="H-T-H motif" evidence="2">
    <location>
        <begin position="34"/>
        <end position="53"/>
    </location>
</feature>
<keyword evidence="1 2" id="KW-0238">DNA-binding</keyword>
<dbReference type="InterPro" id="IPR039532">
    <property type="entry name" value="TetR_C_Firmicutes"/>
</dbReference>
<evidence type="ECO:0000256" key="2">
    <source>
        <dbReference type="PROSITE-ProRule" id="PRU00335"/>
    </source>
</evidence>
<sequence length="189" mass="22273">MKNSDLDRRVRYTRNMIRHSFLKLLSEKPLGKITVKEICGMADINRATFYAHYEDVYDLLDKIEEEFYRDVQDSASNMVQEDYTGILPIEILKKIRENEELCRAMFGKYGDKEFLRKLMYFAEEDSLGDWKKLYPDIGEEKLEWLYGFIVNGCAGTIQKWAESGFQAEPEDMARFMAQMFRSCVKGMET</sequence>
<evidence type="ECO:0000256" key="1">
    <source>
        <dbReference type="ARBA" id="ARBA00023125"/>
    </source>
</evidence>
<dbReference type="InterPro" id="IPR050624">
    <property type="entry name" value="HTH-type_Tx_Regulator"/>
</dbReference>
<evidence type="ECO:0000313" key="4">
    <source>
        <dbReference type="EMBL" id="PWJ29759.1"/>
    </source>
</evidence>
<dbReference type="Pfam" id="PF14278">
    <property type="entry name" value="TetR_C_8"/>
    <property type="match status" value="1"/>
</dbReference>
<dbReference type="Gene3D" id="1.10.357.10">
    <property type="entry name" value="Tetracycline Repressor, domain 2"/>
    <property type="match status" value="1"/>
</dbReference>
<dbReference type="Proteomes" id="UP000245845">
    <property type="component" value="Unassembled WGS sequence"/>
</dbReference>
<comment type="caution">
    <text evidence="4">The sequence shown here is derived from an EMBL/GenBank/DDBJ whole genome shotgun (WGS) entry which is preliminary data.</text>
</comment>
<dbReference type="InterPro" id="IPR009057">
    <property type="entry name" value="Homeodomain-like_sf"/>
</dbReference>
<evidence type="ECO:0000313" key="5">
    <source>
        <dbReference type="Proteomes" id="UP000245845"/>
    </source>
</evidence>
<dbReference type="OrthoDB" id="9810250at2"/>
<name>A0A2Y9BF61_9FIRM</name>
<evidence type="ECO:0000259" key="3">
    <source>
        <dbReference type="PROSITE" id="PS50977"/>
    </source>
</evidence>
<dbReference type="PANTHER" id="PTHR43479">
    <property type="entry name" value="ACREF/ENVCD OPERON REPRESSOR-RELATED"/>
    <property type="match status" value="1"/>
</dbReference>
<proteinExistence type="predicted"/>
<dbReference type="RefSeq" id="WP_109730901.1">
    <property type="nucleotide sequence ID" value="NZ_BAAACK010000018.1"/>
</dbReference>
<accession>A0A2Y9BF61</accession>